<feature type="transmembrane region" description="Helical" evidence="10">
    <location>
        <begin position="53"/>
        <end position="72"/>
    </location>
</feature>
<accession>A0ABW0BSL3</accession>
<organism evidence="11 12">
    <name type="scientific">Algoriphagus aquatilis</name>
    <dbReference type="NCBI Taxonomy" id="490186"/>
    <lineage>
        <taxon>Bacteria</taxon>
        <taxon>Pseudomonadati</taxon>
        <taxon>Bacteroidota</taxon>
        <taxon>Cytophagia</taxon>
        <taxon>Cytophagales</taxon>
        <taxon>Cyclobacteriaceae</taxon>
        <taxon>Algoriphagus</taxon>
    </lineage>
</organism>
<evidence type="ECO:0000256" key="1">
    <source>
        <dbReference type="ARBA" id="ARBA00004651"/>
    </source>
</evidence>
<keyword evidence="7 10" id="KW-1133">Transmembrane helix</keyword>
<evidence type="ECO:0000256" key="8">
    <source>
        <dbReference type="ARBA" id="ARBA00023010"/>
    </source>
</evidence>
<evidence type="ECO:0000256" key="9">
    <source>
        <dbReference type="ARBA" id="ARBA00023136"/>
    </source>
</evidence>
<evidence type="ECO:0000256" key="10">
    <source>
        <dbReference type="RuleBase" id="RU365087"/>
    </source>
</evidence>
<proteinExistence type="inferred from homology"/>
<dbReference type="Proteomes" id="UP001596163">
    <property type="component" value="Unassembled WGS sequence"/>
</dbReference>
<gene>
    <name evidence="11" type="primary">secG</name>
    <name evidence="11" type="ORF">ACFPIK_01830</name>
</gene>
<evidence type="ECO:0000256" key="5">
    <source>
        <dbReference type="ARBA" id="ARBA00022692"/>
    </source>
</evidence>
<comment type="subcellular location">
    <subcellularLocation>
        <location evidence="1 10">Cell membrane</location>
        <topology evidence="1 10">Multi-pass membrane protein</topology>
    </subcellularLocation>
</comment>
<evidence type="ECO:0000256" key="2">
    <source>
        <dbReference type="ARBA" id="ARBA00008445"/>
    </source>
</evidence>
<dbReference type="NCBIfam" id="TIGR00810">
    <property type="entry name" value="secG"/>
    <property type="match status" value="1"/>
</dbReference>
<dbReference type="RefSeq" id="WP_377911610.1">
    <property type="nucleotide sequence ID" value="NZ_JBHSKS010000001.1"/>
</dbReference>
<comment type="caution">
    <text evidence="10">Lacks conserved residue(s) required for the propagation of feature annotation.</text>
</comment>
<dbReference type="PANTHER" id="PTHR34182">
    <property type="entry name" value="PROTEIN-EXPORT MEMBRANE PROTEIN SECG"/>
    <property type="match status" value="1"/>
</dbReference>
<keyword evidence="8 10" id="KW-0811">Translocation</keyword>
<evidence type="ECO:0000256" key="7">
    <source>
        <dbReference type="ARBA" id="ARBA00022989"/>
    </source>
</evidence>
<keyword evidence="6 10" id="KW-0653">Protein transport</keyword>
<comment type="function">
    <text evidence="10">Involved in protein export. Participates in an early event of protein translocation.</text>
</comment>
<evidence type="ECO:0000313" key="12">
    <source>
        <dbReference type="Proteomes" id="UP001596163"/>
    </source>
</evidence>
<evidence type="ECO:0000256" key="4">
    <source>
        <dbReference type="ARBA" id="ARBA00022475"/>
    </source>
</evidence>
<keyword evidence="12" id="KW-1185">Reference proteome</keyword>
<evidence type="ECO:0000256" key="3">
    <source>
        <dbReference type="ARBA" id="ARBA00022448"/>
    </source>
</evidence>
<comment type="caution">
    <text evidence="11">The sequence shown here is derived from an EMBL/GenBank/DDBJ whole genome shotgun (WGS) entry which is preliminary data.</text>
</comment>
<dbReference type="Pfam" id="PF03840">
    <property type="entry name" value="SecG"/>
    <property type="match status" value="1"/>
</dbReference>
<keyword evidence="5 10" id="KW-0812">Transmembrane</keyword>
<sequence length="117" mass="11884">MFTVLITVILILAVLLILVILGQNSKGGAGAAFGGSASQIMGVTRTGNVLEKATWILAVSIMVLALASSAFYTSSQPNQFSSPNIETAKQQVVTPAFGDSTSTAIPAQPATADSAAN</sequence>
<name>A0ABW0BSL3_9BACT</name>
<comment type="similarity">
    <text evidence="2 10">Belongs to the SecG family.</text>
</comment>
<keyword evidence="9 10" id="KW-0472">Membrane</keyword>
<protein>
    <recommendedName>
        <fullName evidence="10">Protein-export membrane protein SecG</fullName>
    </recommendedName>
</protein>
<dbReference type="PANTHER" id="PTHR34182:SF1">
    <property type="entry name" value="PROTEIN-EXPORT MEMBRANE PROTEIN SECG"/>
    <property type="match status" value="1"/>
</dbReference>
<keyword evidence="3 10" id="KW-0813">Transport</keyword>
<evidence type="ECO:0000313" key="11">
    <source>
        <dbReference type="EMBL" id="MFC5190489.1"/>
    </source>
</evidence>
<evidence type="ECO:0000256" key="6">
    <source>
        <dbReference type="ARBA" id="ARBA00022927"/>
    </source>
</evidence>
<keyword evidence="4 10" id="KW-1003">Cell membrane</keyword>
<dbReference type="InterPro" id="IPR004692">
    <property type="entry name" value="SecG"/>
</dbReference>
<dbReference type="EMBL" id="JBHSKS010000001">
    <property type="protein sequence ID" value="MFC5190489.1"/>
    <property type="molecule type" value="Genomic_DNA"/>
</dbReference>
<reference evidence="12" key="1">
    <citation type="journal article" date="2019" name="Int. J. Syst. Evol. Microbiol.">
        <title>The Global Catalogue of Microorganisms (GCM) 10K type strain sequencing project: providing services to taxonomists for standard genome sequencing and annotation.</title>
        <authorList>
            <consortium name="The Broad Institute Genomics Platform"/>
            <consortium name="The Broad Institute Genome Sequencing Center for Infectious Disease"/>
            <person name="Wu L."/>
            <person name="Ma J."/>
        </authorList>
    </citation>
    <scope>NUCLEOTIDE SEQUENCE [LARGE SCALE GENOMIC DNA]</scope>
    <source>
        <strain evidence="12">CGMCC 1.7030</strain>
    </source>
</reference>
<dbReference type="PRINTS" id="PR01651">
    <property type="entry name" value="SECGEXPORT"/>
</dbReference>